<evidence type="ECO:0000256" key="9">
    <source>
        <dbReference type="ARBA" id="ARBA00022833"/>
    </source>
</evidence>
<dbReference type="GO" id="GO:1990165">
    <property type="term" value="F:single-strand break-containing DNA binding"/>
    <property type="evidence" value="ECO:0007669"/>
    <property type="project" value="TreeGrafter"/>
</dbReference>
<dbReference type="Pfam" id="PF16278">
    <property type="entry name" value="zf-C2HE"/>
    <property type="match status" value="1"/>
</dbReference>
<keyword evidence="8" id="KW-0378">Hydrolase</keyword>
<evidence type="ECO:0000313" key="23">
    <source>
        <dbReference type="Proteomes" id="UP000183809"/>
    </source>
</evidence>
<evidence type="ECO:0000256" key="5">
    <source>
        <dbReference type="ARBA" id="ARBA00022490"/>
    </source>
</evidence>
<dbReference type="GeneID" id="31019710"/>
<dbReference type="GO" id="GO:0033699">
    <property type="term" value="F:DNA 5'-adenosine monophosphate hydrolase activity"/>
    <property type="evidence" value="ECO:0007669"/>
    <property type="project" value="UniProtKB-EC"/>
</dbReference>
<dbReference type="GO" id="GO:0005737">
    <property type="term" value="C:cytoplasm"/>
    <property type="evidence" value="ECO:0007669"/>
    <property type="project" value="UniProtKB-SubCell"/>
</dbReference>
<dbReference type="Proteomes" id="UP000183809">
    <property type="component" value="Unassembled WGS sequence"/>
</dbReference>
<dbReference type="STRING" id="236234.A0A1J9RLL1"/>
<evidence type="ECO:0000256" key="6">
    <source>
        <dbReference type="ARBA" id="ARBA00022723"/>
    </source>
</evidence>
<comment type="subcellular location">
    <subcellularLocation>
        <location evidence="2">Cytoplasm</location>
    </subcellularLocation>
    <subcellularLocation>
        <location evidence="1">Nucleus</location>
    </subcellularLocation>
</comment>
<organism evidence="22 23">
    <name type="scientific">Diplodia corticola</name>
    <dbReference type="NCBI Taxonomy" id="236234"/>
    <lineage>
        <taxon>Eukaryota</taxon>
        <taxon>Fungi</taxon>
        <taxon>Dikarya</taxon>
        <taxon>Ascomycota</taxon>
        <taxon>Pezizomycotina</taxon>
        <taxon>Dothideomycetes</taxon>
        <taxon>Dothideomycetes incertae sedis</taxon>
        <taxon>Botryosphaeriales</taxon>
        <taxon>Botryosphaeriaceae</taxon>
        <taxon>Diplodia</taxon>
    </lineage>
</organism>
<comment type="catalytic activity">
    <reaction evidence="14">
        <text>a 5'-end adenosine-5'-diphospho-5'-2'-deoxyribonucleoside-DNA + H2O = a 5'-end 5'-phospho-2'-deoxyribonucleoside-DNA + AMP + 2 H(+)</text>
        <dbReference type="Rhea" id="RHEA:52128"/>
        <dbReference type="Rhea" id="RHEA-COMP:13180"/>
        <dbReference type="Rhea" id="RHEA-COMP:13181"/>
        <dbReference type="ChEBI" id="CHEBI:15377"/>
        <dbReference type="ChEBI" id="CHEBI:15378"/>
        <dbReference type="ChEBI" id="CHEBI:136412"/>
        <dbReference type="ChEBI" id="CHEBI:136413"/>
        <dbReference type="ChEBI" id="CHEBI:456215"/>
        <dbReference type="EC" id="3.6.1.71"/>
    </reaction>
</comment>
<dbReference type="FunFam" id="3.30.428.10:FF:000017">
    <property type="entry name" value="Aprataxin-like protein"/>
    <property type="match status" value="1"/>
</dbReference>
<evidence type="ECO:0000256" key="2">
    <source>
        <dbReference type="ARBA" id="ARBA00004496"/>
    </source>
</evidence>
<dbReference type="GO" id="GO:0003697">
    <property type="term" value="F:single-stranded DNA binding"/>
    <property type="evidence" value="ECO:0007669"/>
    <property type="project" value="TreeGrafter"/>
</dbReference>
<dbReference type="PANTHER" id="PTHR12486:SF4">
    <property type="entry name" value="APRATAXIN"/>
    <property type="match status" value="1"/>
</dbReference>
<evidence type="ECO:0000256" key="19">
    <source>
        <dbReference type="SAM" id="MobiDB-lite"/>
    </source>
</evidence>
<evidence type="ECO:0000256" key="11">
    <source>
        <dbReference type="ARBA" id="ARBA00023204"/>
    </source>
</evidence>
<dbReference type="AlphaFoldDB" id="A0A1J9RLL1"/>
<evidence type="ECO:0000256" key="16">
    <source>
        <dbReference type="ARBA" id="ARBA00059438"/>
    </source>
</evidence>
<evidence type="ECO:0000313" key="22">
    <source>
        <dbReference type="EMBL" id="OJD29399.1"/>
    </source>
</evidence>
<dbReference type="GO" id="GO:0000012">
    <property type="term" value="P:single strand break repair"/>
    <property type="evidence" value="ECO:0007669"/>
    <property type="project" value="TreeGrafter"/>
</dbReference>
<sequence length="289" mass="32694">MAGAIGKEQENPATGEEVKGEAVVDASSSTGGKRPNAFTELMSRKQPKSSSKTAKESRKSTSVGTKVFPGMYGLGAYIEHPEQFEKDRVIDYNDEFVIINDLFPKSVIHCLILPRDKTKTLLHPFDAFEDAQFLAACKTEAERVKKMVGSELRRRYGQFSRQERARIEAMESEDPPDEDKLPPGRDWAADLLVGIHAGPSMANLHVHVLSPDRHSPCMKHRKHYNSFSTPFLVPLDAFPLAQDDPRRFPGEEGYLNSEFQCWRCEQSFGKNVQKLKAHLAEEFEQWRGR</sequence>
<reference evidence="22 23" key="1">
    <citation type="submission" date="2016-10" db="EMBL/GenBank/DDBJ databases">
        <title>Proteomics and genomics reveal pathogen-plant mechanisms compatible with a hemibiotrophic lifestyle of Diplodia corticola.</title>
        <authorList>
            <person name="Fernandes I."/>
            <person name="De Jonge R."/>
            <person name="Van De Peer Y."/>
            <person name="Devreese B."/>
            <person name="Alves A."/>
            <person name="Esteves A.C."/>
        </authorList>
    </citation>
    <scope>NUCLEOTIDE SEQUENCE [LARGE SCALE GENOMIC DNA]</scope>
    <source>
        <strain evidence="22 23">CBS 112549</strain>
    </source>
</reference>
<evidence type="ECO:0000256" key="7">
    <source>
        <dbReference type="ARBA" id="ARBA00022763"/>
    </source>
</evidence>
<comment type="caution">
    <text evidence="22">The sequence shown here is derived from an EMBL/GenBank/DDBJ whole genome shotgun (WGS) entry which is preliminary data.</text>
</comment>
<evidence type="ECO:0000256" key="17">
    <source>
        <dbReference type="ARBA" id="ARBA00068941"/>
    </source>
</evidence>
<dbReference type="EC" id="3.6.1.71" evidence="4"/>
<keyword evidence="5" id="KW-0963">Cytoplasm</keyword>
<evidence type="ECO:0000256" key="12">
    <source>
        <dbReference type="ARBA" id="ARBA00023242"/>
    </source>
</evidence>
<dbReference type="GO" id="GO:0030983">
    <property type="term" value="F:mismatched DNA binding"/>
    <property type="evidence" value="ECO:0007669"/>
    <property type="project" value="TreeGrafter"/>
</dbReference>
<keyword evidence="11" id="KW-0234">DNA repair</keyword>
<evidence type="ECO:0000256" key="13">
    <source>
        <dbReference type="ARBA" id="ARBA00024601"/>
    </source>
</evidence>
<evidence type="ECO:0000256" key="14">
    <source>
        <dbReference type="ARBA" id="ARBA00044639"/>
    </source>
</evidence>
<dbReference type="GO" id="GO:0005634">
    <property type="term" value="C:nucleus"/>
    <property type="evidence" value="ECO:0007669"/>
    <property type="project" value="UniProtKB-SubCell"/>
</dbReference>
<dbReference type="EC" id="3.6.1.72" evidence="3"/>
<evidence type="ECO:0000256" key="15">
    <source>
        <dbReference type="ARBA" id="ARBA00044713"/>
    </source>
</evidence>
<dbReference type="PANTHER" id="PTHR12486">
    <property type="entry name" value="APRATAXIN-RELATED"/>
    <property type="match status" value="1"/>
</dbReference>
<dbReference type="GO" id="GO:0046872">
    <property type="term" value="F:metal ion binding"/>
    <property type="evidence" value="ECO:0007669"/>
    <property type="project" value="UniProtKB-KW"/>
</dbReference>
<feature type="region of interest" description="Disordered" evidence="19">
    <location>
        <begin position="1"/>
        <end position="62"/>
    </location>
</feature>
<dbReference type="EMBL" id="MNUE01000081">
    <property type="protein sequence ID" value="OJD29399.1"/>
    <property type="molecule type" value="Genomic_DNA"/>
</dbReference>
<evidence type="ECO:0000256" key="18">
    <source>
        <dbReference type="ARBA" id="ARBA00076243"/>
    </source>
</evidence>
<evidence type="ECO:0000256" key="4">
    <source>
        <dbReference type="ARBA" id="ARBA00012496"/>
    </source>
</evidence>
<dbReference type="InterPro" id="IPR011146">
    <property type="entry name" value="HIT-like"/>
</dbReference>
<keyword evidence="10" id="KW-0238">DNA-binding</keyword>
<evidence type="ECO:0000259" key="20">
    <source>
        <dbReference type="Pfam" id="PF01230"/>
    </source>
</evidence>
<dbReference type="GO" id="GO:0120108">
    <property type="term" value="F:DNA-3'-diphospho-5'-guanosine diphosphatase activity"/>
    <property type="evidence" value="ECO:0007669"/>
    <property type="project" value="UniProtKB-EC"/>
</dbReference>
<keyword evidence="23" id="KW-1185">Reference proteome</keyword>
<comment type="function">
    <text evidence="16">DNA-binding protein involved in single-strand DNA break repair, double-strand DNA break repair and base excision repair. Resolves abortive DNA ligation intermediates formed either at base excision sites, or when DNA ligases attempt to repair non-ligatable breaks induced by reactive oxygen species. Catalyzes the release of adenylate groups covalently linked to 5'-phosphate termini, resulting in the production of 5'-phosphate termini that can be efficiently rejoined. Likewise, catalyzes the release of 3'-linked guanosine (DNAppG) and inosine (DNAppI) from DNA, but has higher specific activity with 5'-linked adenosine (AppDNA).</text>
</comment>
<evidence type="ECO:0000256" key="3">
    <source>
        <dbReference type="ARBA" id="ARBA00012495"/>
    </source>
</evidence>
<keyword evidence="9" id="KW-0862">Zinc</keyword>
<dbReference type="GO" id="GO:0003725">
    <property type="term" value="F:double-stranded RNA binding"/>
    <property type="evidence" value="ECO:0007669"/>
    <property type="project" value="TreeGrafter"/>
</dbReference>
<keyword evidence="12" id="KW-0539">Nucleus</keyword>
<dbReference type="OrthoDB" id="3512845at2759"/>
<comment type="catalytic activity">
    <reaction evidence="13">
        <text>a 3'-end 2'-deoxyribonucleotide-3'-diphospho-5'-guanosine-DNA + H2O = a 3'-end 2'-deoxyribonucleotide 3'-phosphate-DNA + GMP + 2 H(+)</text>
        <dbReference type="Rhea" id="RHEA:52140"/>
        <dbReference type="Rhea" id="RHEA-COMP:13186"/>
        <dbReference type="Rhea" id="RHEA-COMP:13187"/>
        <dbReference type="ChEBI" id="CHEBI:15377"/>
        <dbReference type="ChEBI" id="CHEBI:15378"/>
        <dbReference type="ChEBI" id="CHEBI:58115"/>
        <dbReference type="ChEBI" id="CHEBI:136419"/>
        <dbReference type="ChEBI" id="CHEBI:136420"/>
        <dbReference type="EC" id="3.6.1.72"/>
    </reaction>
</comment>
<evidence type="ECO:0000256" key="8">
    <source>
        <dbReference type="ARBA" id="ARBA00022801"/>
    </source>
</evidence>
<name>A0A1J9RLL1_9PEZI</name>
<dbReference type="InterPro" id="IPR032566">
    <property type="entry name" value="Znf-C2HE"/>
</dbReference>
<evidence type="ECO:0000259" key="21">
    <source>
        <dbReference type="Pfam" id="PF16278"/>
    </source>
</evidence>
<accession>A0A1J9RLL1</accession>
<dbReference type="Gene3D" id="3.30.428.10">
    <property type="entry name" value="HIT-like"/>
    <property type="match status" value="1"/>
</dbReference>
<feature type="domain" description="HIT" evidence="20">
    <location>
        <begin position="86"/>
        <end position="213"/>
    </location>
</feature>
<comment type="catalytic activity">
    <reaction evidence="15">
        <text>a 5'-end adenosine-5'-diphospho-5'-ribonucleoside-2'-deoxyribonucleotide-DNA + H2O = a 5'-end 5'-phospho-ribonucleoside-2'-deoxyribonucleotide-DNA + AMP + 2 H(+)</text>
        <dbReference type="Rhea" id="RHEA:52132"/>
        <dbReference type="Rhea" id="RHEA-COMP:13182"/>
        <dbReference type="Rhea" id="RHEA-COMP:13183"/>
        <dbReference type="ChEBI" id="CHEBI:15377"/>
        <dbReference type="ChEBI" id="CHEBI:15378"/>
        <dbReference type="ChEBI" id="CHEBI:136414"/>
        <dbReference type="ChEBI" id="CHEBI:136415"/>
        <dbReference type="ChEBI" id="CHEBI:456215"/>
        <dbReference type="EC" id="3.6.1.71"/>
    </reaction>
</comment>
<dbReference type="SUPFAM" id="SSF54197">
    <property type="entry name" value="HIT-like"/>
    <property type="match status" value="1"/>
</dbReference>
<evidence type="ECO:0000256" key="1">
    <source>
        <dbReference type="ARBA" id="ARBA00004123"/>
    </source>
</evidence>
<evidence type="ECO:0000256" key="10">
    <source>
        <dbReference type="ARBA" id="ARBA00023125"/>
    </source>
</evidence>
<feature type="domain" description="Aprataxin C2HE/C2H2/C2HC zinc finger" evidence="21">
    <location>
        <begin position="228"/>
        <end position="285"/>
    </location>
</feature>
<keyword evidence="7" id="KW-0227">DNA damage</keyword>
<dbReference type="InterPro" id="IPR036265">
    <property type="entry name" value="HIT-like_sf"/>
</dbReference>
<dbReference type="Pfam" id="PF01230">
    <property type="entry name" value="HIT"/>
    <property type="match status" value="1"/>
</dbReference>
<feature type="region of interest" description="Disordered" evidence="19">
    <location>
        <begin position="164"/>
        <end position="183"/>
    </location>
</feature>
<gene>
    <name evidence="22" type="ORF">BKCO1_8100012</name>
</gene>
<dbReference type="RefSeq" id="XP_020125659.1">
    <property type="nucleotide sequence ID" value="XM_020279447.1"/>
</dbReference>
<keyword evidence="6" id="KW-0479">Metal-binding</keyword>
<proteinExistence type="predicted"/>
<protein>
    <recommendedName>
        <fullName evidence="17">Aprataxin-like protein</fullName>
        <ecNumber evidence="4">3.6.1.71</ecNumber>
        <ecNumber evidence="3">3.6.1.72</ecNumber>
    </recommendedName>
    <alternativeName>
        <fullName evidence="18">Hit family protein 3</fullName>
    </alternativeName>
</protein>